<dbReference type="GO" id="GO:0005764">
    <property type="term" value="C:lysosome"/>
    <property type="evidence" value="ECO:0007669"/>
    <property type="project" value="UniProtKB-SubCell"/>
</dbReference>
<reference evidence="7" key="1">
    <citation type="submission" date="2021-01" db="EMBL/GenBank/DDBJ databases">
        <authorList>
            <person name="Corre E."/>
            <person name="Pelletier E."/>
            <person name="Niang G."/>
            <person name="Scheremetjew M."/>
            <person name="Finn R."/>
            <person name="Kale V."/>
            <person name="Holt S."/>
            <person name="Cochrane G."/>
            <person name="Meng A."/>
            <person name="Brown T."/>
            <person name="Cohen L."/>
        </authorList>
    </citation>
    <scope>NUCLEOTIDE SEQUENCE</scope>
    <source>
        <strain evidence="7">CCMP 410</strain>
    </source>
</reference>
<evidence type="ECO:0000313" key="7">
    <source>
        <dbReference type="EMBL" id="CAD9310508.1"/>
    </source>
</evidence>
<evidence type="ECO:0000256" key="4">
    <source>
        <dbReference type="ARBA" id="ARBA00022490"/>
    </source>
</evidence>
<dbReference type="Pfam" id="PF16672">
    <property type="entry name" value="LAMTOR5"/>
    <property type="match status" value="1"/>
</dbReference>
<evidence type="ECO:0000256" key="3">
    <source>
        <dbReference type="ARBA" id="ARBA00007795"/>
    </source>
</evidence>
<keyword evidence="4" id="KW-0963">Cytoplasm</keyword>
<name>A0A7S1VT46_9STRA</name>
<dbReference type="InterPro" id="IPR024135">
    <property type="entry name" value="LAMTOR5"/>
</dbReference>
<evidence type="ECO:0000256" key="6">
    <source>
        <dbReference type="ARBA" id="ARBA00032692"/>
    </source>
</evidence>
<evidence type="ECO:0000256" key="2">
    <source>
        <dbReference type="ARBA" id="ARBA00004496"/>
    </source>
</evidence>
<comment type="similarity">
    <text evidence="3">Belongs to the LAMTOR5 family.</text>
</comment>
<dbReference type="GO" id="GO:1904263">
    <property type="term" value="P:positive regulation of TORC1 signaling"/>
    <property type="evidence" value="ECO:0007669"/>
    <property type="project" value="TreeGrafter"/>
</dbReference>
<dbReference type="EMBL" id="HBGK01050458">
    <property type="protein sequence ID" value="CAD9310508.1"/>
    <property type="molecule type" value="Transcribed_RNA"/>
</dbReference>
<organism evidence="7">
    <name type="scientific">Grammatophora oceanica</name>
    <dbReference type="NCBI Taxonomy" id="210454"/>
    <lineage>
        <taxon>Eukaryota</taxon>
        <taxon>Sar</taxon>
        <taxon>Stramenopiles</taxon>
        <taxon>Ochrophyta</taxon>
        <taxon>Bacillariophyta</taxon>
        <taxon>Fragilariophyceae</taxon>
        <taxon>Fragilariophycidae</taxon>
        <taxon>Rhabdonematales</taxon>
        <taxon>Grammatophoraceae</taxon>
        <taxon>Grammatophora</taxon>
    </lineage>
</organism>
<dbReference type="GO" id="GO:0071230">
    <property type="term" value="P:cellular response to amino acid stimulus"/>
    <property type="evidence" value="ECO:0007669"/>
    <property type="project" value="TreeGrafter"/>
</dbReference>
<proteinExistence type="inferred from homology"/>
<protein>
    <recommendedName>
        <fullName evidence="6">Late endosomal/lysosomal adaptor and MAPK and MTOR activator 5</fullName>
    </recommendedName>
</protein>
<sequence>MSDSSGMICNDPSGLCLAHRGGGNDNSEGSISPMMDPATSGVYTSLTKLASQLQPGATTAPVIAIETSTSTILVKDMHGHAVAIQKPREASTSSSSPSSQPPN</sequence>
<evidence type="ECO:0000256" key="5">
    <source>
        <dbReference type="ARBA" id="ARBA00023228"/>
    </source>
</evidence>
<evidence type="ECO:0000256" key="1">
    <source>
        <dbReference type="ARBA" id="ARBA00004371"/>
    </source>
</evidence>
<gene>
    <name evidence="7" type="ORF">GOCE00092_LOCUS26549</name>
</gene>
<keyword evidence="5" id="KW-0458">Lysosome</keyword>
<dbReference type="Gene3D" id="3.30.450.30">
    <property type="entry name" value="Dynein light chain 2a, cytoplasmic"/>
    <property type="match status" value="1"/>
</dbReference>
<dbReference type="GO" id="GO:0005085">
    <property type="term" value="F:guanyl-nucleotide exchange factor activity"/>
    <property type="evidence" value="ECO:0007669"/>
    <property type="project" value="TreeGrafter"/>
</dbReference>
<comment type="subcellular location">
    <subcellularLocation>
        <location evidence="2">Cytoplasm</location>
    </subcellularLocation>
    <subcellularLocation>
        <location evidence="1">Lysosome</location>
    </subcellularLocation>
</comment>
<dbReference type="GO" id="GO:0071986">
    <property type="term" value="C:Ragulator complex"/>
    <property type="evidence" value="ECO:0007669"/>
    <property type="project" value="InterPro"/>
</dbReference>
<dbReference type="PANTHER" id="PTHR13342:SF2">
    <property type="entry name" value="RAGULATOR COMPLEX PROTEIN LAMTOR5"/>
    <property type="match status" value="1"/>
</dbReference>
<dbReference type="PANTHER" id="PTHR13342">
    <property type="entry name" value="RAGULATOR COMPLEX PROTEIN LAMTOR5"/>
    <property type="match status" value="1"/>
</dbReference>
<dbReference type="AlphaFoldDB" id="A0A7S1VT46"/>
<accession>A0A7S1VT46</accession>